<sequence length="509" mass="55863">MIAVLFGFVFFWLGPTETTPSADVAAQLQSEDDTCLILRDGRFEARLEWQGSRNEEPRQAQGVSLRDETGFDETGYFFFDDPEKIEAVVRVFDGCQFNDNFWVFAGGLTNVAFTLTVTDTQSGEAKEYTNPLGKPFAPIQDTNAFSTCPAKQADDPSTIERWVRKEETLTLHEGRFTVDIDFEIPDNRSGKGTVGVAKEKSGAFWFLDQSDFNVYVTITDGRPINGHFWLSFTSFTGAIYSLNVTDTVTGVVKSYRNELQETSFGTDYFLTSADTDGLLYPWVSDNDSFNSVITLNNNNCIEADVTLEANRGDGQTQTVTRTIPPNGFLEEAANDLFPELSGGSGYSVLTTSSTPGLLGRWVTNNLRTPSQSSPSQGVAVQIPNLITKPLPPNARVGQSLQFGFLPLQPDFFAGSVVVNVGDAPTDVTLYFYAKNGELITTDDQTIRGLEPFRPFAAISQDLVPNRSENIAMIAHSESQPLTGVSFIFNQDGEPSIGNAEALDFVPPPQ</sequence>
<keyword evidence="2" id="KW-1185">Reference proteome</keyword>
<accession>A0A8A4TKG3</accession>
<dbReference type="AlphaFoldDB" id="A0A8A4TKG3"/>
<proteinExistence type="predicted"/>
<organism evidence="1 2">
    <name type="scientific">Sulfidibacter corallicola</name>
    <dbReference type="NCBI Taxonomy" id="2818388"/>
    <lineage>
        <taxon>Bacteria</taxon>
        <taxon>Pseudomonadati</taxon>
        <taxon>Acidobacteriota</taxon>
        <taxon>Holophagae</taxon>
        <taxon>Acanthopleuribacterales</taxon>
        <taxon>Acanthopleuribacteraceae</taxon>
        <taxon>Sulfidibacter</taxon>
    </lineage>
</organism>
<gene>
    <name evidence="1" type="ORF">J3U87_33045</name>
</gene>
<reference evidence="1" key="1">
    <citation type="submission" date="2021-03" db="EMBL/GenBank/DDBJ databases">
        <title>Acanthopleuribacteraceae sp. M133.</title>
        <authorList>
            <person name="Wang G."/>
        </authorList>
    </citation>
    <scope>NUCLEOTIDE SEQUENCE</scope>
    <source>
        <strain evidence="1">M133</strain>
    </source>
</reference>
<name>A0A8A4TKG3_SULCO</name>
<evidence type="ECO:0000313" key="1">
    <source>
        <dbReference type="EMBL" id="QTD50436.1"/>
    </source>
</evidence>
<protein>
    <submittedName>
        <fullName evidence="1">Uncharacterized protein</fullName>
    </submittedName>
</protein>
<dbReference type="Proteomes" id="UP000663929">
    <property type="component" value="Chromosome"/>
</dbReference>
<dbReference type="EMBL" id="CP071793">
    <property type="protein sequence ID" value="QTD50436.1"/>
    <property type="molecule type" value="Genomic_DNA"/>
</dbReference>
<evidence type="ECO:0000313" key="2">
    <source>
        <dbReference type="Proteomes" id="UP000663929"/>
    </source>
</evidence>
<dbReference type="KEGG" id="scor:J3U87_33045"/>
<dbReference type="RefSeq" id="WP_237380130.1">
    <property type="nucleotide sequence ID" value="NZ_CP071793.1"/>
</dbReference>